<evidence type="ECO:0000256" key="1">
    <source>
        <dbReference type="ARBA" id="ARBA00004429"/>
    </source>
</evidence>
<feature type="transmembrane region" description="Helical" evidence="9">
    <location>
        <begin position="27"/>
        <end position="48"/>
    </location>
</feature>
<keyword evidence="6 9" id="KW-1133">Transmembrane helix</keyword>
<keyword evidence="7 9" id="KW-0472">Membrane</keyword>
<evidence type="ECO:0000256" key="4">
    <source>
        <dbReference type="ARBA" id="ARBA00022519"/>
    </source>
</evidence>
<feature type="domain" description="Tripartite ATP-independent periplasmic transporters DctQ component" evidence="10">
    <location>
        <begin position="42"/>
        <end position="173"/>
    </location>
</feature>
<protein>
    <recommendedName>
        <fullName evidence="9">TRAP transporter small permease protein</fullName>
    </recommendedName>
</protein>
<evidence type="ECO:0000313" key="11">
    <source>
        <dbReference type="EMBL" id="ATI41671.1"/>
    </source>
</evidence>
<dbReference type="EMBL" id="CP021404">
    <property type="protein sequence ID" value="ATI41671.1"/>
    <property type="molecule type" value="Genomic_DNA"/>
</dbReference>
<reference evidence="11 12" key="1">
    <citation type="submission" date="2017-05" db="EMBL/GenBank/DDBJ databases">
        <title>Comparative genomic and metabolic analysis of manganese-oxidizing mechanisms in Celeribater manganoxidans DY25T: its adaption to the environment of polymetallic nodule.</title>
        <authorList>
            <person name="Wang X."/>
        </authorList>
    </citation>
    <scope>NUCLEOTIDE SEQUENCE [LARGE SCALE GENOMIC DNA]</scope>
    <source>
        <strain evidence="11 12">DY25</strain>
    </source>
</reference>
<evidence type="ECO:0000256" key="2">
    <source>
        <dbReference type="ARBA" id="ARBA00022448"/>
    </source>
</evidence>
<evidence type="ECO:0000256" key="8">
    <source>
        <dbReference type="ARBA" id="ARBA00038436"/>
    </source>
</evidence>
<dbReference type="InterPro" id="IPR055348">
    <property type="entry name" value="DctQ"/>
</dbReference>
<dbReference type="KEGG" id="cmag:CBW24_06440"/>
<evidence type="ECO:0000256" key="7">
    <source>
        <dbReference type="ARBA" id="ARBA00023136"/>
    </source>
</evidence>
<feature type="transmembrane region" description="Helical" evidence="9">
    <location>
        <begin position="150"/>
        <end position="171"/>
    </location>
</feature>
<organism evidence="11 12">
    <name type="scientific">Pacificitalea manganoxidans</name>
    <dbReference type="NCBI Taxonomy" id="1411902"/>
    <lineage>
        <taxon>Bacteria</taxon>
        <taxon>Pseudomonadati</taxon>
        <taxon>Pseudomonadota</taxon>
        <taxon>Alphaproteobacteria</taxon>
        <taxon>Rhodobacterales</taxon>
        <taxon>Paracoccaceae</taxon>
        <taxon>Pacificitalea</taxon>
    </lineage>
</organism>
<gene>
    <name evidence="11" type="ORF">CBW24_06440</name>
</gene>
<keyword evidence="12" id="KW-1185">Reference proteome</keyword>
<evidence type="ECO:0000313" key="12">
    <source>
        <dbReference type="Proteomes" id="UP000219050"/>
    </source>
</evidence>
<dbReference type="GO" id="GO:0022857">
    <property type="term" value="F:transmembrane transporter activity"/>
    <property type="evidence" value="ECO:0007669"/>
    <property type="project" value="UniProtKB-UniRule"/>
</dbReference>
<feature type="transmembrane region" description="Helical" evidence="9">
    <location>
        <begin position="60"/>
        <end position="82"/>
    </location>
</feature>
<dbReference type="Proteomes" id="UP000219050">
    <property type="component" value="Chromosome"/>
</dbReference>
<dbReference type="AlphaFoldDB" id="A0A291LY98"/>
<name>A0A291LY98_9RHOB</name>
<comment type="subcellular location">
    <subcellularLocation>
        <location evidence="1 9">Cell inner membrane</location>
        <topology evidence="1 9">Multi-pass membrane protein</topology>
    </subcellularLocation>
</comment>
<sequence length="184" mass="20155">MGGSYMQIGKFLSWVVGSRTTPMTSRLLGIASRITMLLLPVIAAAMIYEVIKRYVFAGPTIWVNEFSVWLAAIIYLVAGLYATQQRAHISITTVVDYLPVKARMICELFSLIVLTAYVVAIVAGGLDGALEALLNWESLGTAFNPPVPATIKPLILIVSVLVLLQSVLNFVETYHRRPAASEDR</sequence>
<evidence type="ECO:0000256" key="5">
    <source>
        <dbReference type="ARBA" id="ARBA00022692"/>
    </source>
</evidence>
<comment type="function">
    <text evidence="9">Part of the tripartite ATP-independent periplasmic (TRAP) transport system.</text>
</comment>
<keyword evidence="3" id="KW-1003">Cell membrane</keyword>
<dbReference type="Pfam" id="PF04290">
    <property type="entry name" value="DctQ"/>
    <property type="match status" value="1"/>
</dbReference>
<comment type="subunit">
    <text evidence="9">The complex comprises the extracytoplasmic solute receptor protein and the two transmembrane proteins.</text>
</comment>
<comment type="similarity">
    <text evidence="8 9">Belongs to the TRAP transporter small permease family.</text>
</comment>
<proteinExistence type="inferred from homology"/>
<evidence type="ECO:0000256" key="6">
    <source>
        <dbReference type="ARBA" id="ARBA00022989"/>
    </source>
</evidence>
<dbReference type="GO" id="GO:0005886">
    <property type="term" value="C:plasma membrane"/>
    <property type="evidence" value="ECO:0007669"/>
    <property type="project" value="UniProtKB-SubCell"/>
</dbReference>
<accession>A0A291LY98</accession>
<keyword evidence="4 9" id="KW-0997">Cell inner membrane</keyword>
<evidence type="ECO:0000259" key="10">
    <source>
        <dbReference type="Pfam" id="PF04290"/>
    </source>
</evidence>
<keyword evidence="5 9" id="KW-0812">Transmembrane</keyword>
<dbReference type="InterPro" id="IPR007387">
    <property type="entry name" value="TRAP_DctQ"/>
</dbReference>
<feature type="transmembrane region" description="Helical" evidence="9">
    <location>
        <begin position="108"/>
        <end position="130"/>
    </location>
</feature>
<dbReference type="PANTHER" id="PTHR35011">
    <property type="entry name" value="2,3-DIKETO-L-GULONATE TRAP TRANSPORTER SMALL PERMEASE PROTEIN YIAM"/>
    <property type="match status" value="1"/>
</dbReference>
<evidence type="ECO:0000256" key="9">
    <source>
        <dbReference type="RuleBase" id="RU369079"/>
    </source>
</evidence>
<evidence type="ECO:0000256" key="3">
    <source>
        <dbReference type="ARBA" id="ARBA00022475"/>
    </source>
</evidence>
<keyword evidence="2 9" id="KW-0813">Transport</keyword>